<dbReference type="AlphaFoldDB" id="A0A8H3HLJ7"/>
<sequence>MEDPSPVDRPRRTLFQRLRIRFRRLKGALRPESNSHQQLQRPKSSFGTGLISRLTCCSLPDSASPVDPGPEQYLGTATPPEPPTQASDPNIETDPISQNNESGSAAWARMIGSLRVLETTVEFPPLKSAVGAFIGCLDIVQKAASNRPDYEELADEFESIVNILNQYAGDLESEPNSGSIANIVQCLERQVTEIKDKEALGTIGHLLDVTHDQEHVIRRYREVERLFRKLQCDLSTRTRNNVEKQLEVRIDSLILAVLRLTSRV</sequence>
<name>A0A8H3HLJ7_9AGAM</name>
<comment type="caution">
    <text evidence="2">The sequence shown here is derived from an EMBL/GenBank/DDBJ whole genome shotgun (WGS) entry which is preliminary data.</text>
</comment>
<gene>
    <name evidence="2" type="ORF">RDB_LOCUS173667</name>
</gene>
<evidence type="ECO:0000313" key="3">
    <source>
        <dbReference type="Proteomes" id="UP000663843"/>
    </source>
</evidence>
<dbReference type="EMBL" id="CAJMWT010007644">
    <property type="protein sequence ID" value="CAE6527197.1"/>
    <property type="molecule type" value="Genomic_DNA"/>
</dbReference>
<feature type="compositionally biased region" description="Polar residues" evidence="1">
    <location>
        <begin position="84"/>
        <end position="102"/>
    </location>
</feature>
<organism evidence="2 3">
    <name type="scientific">Rhizoctonia solani</name>
    <dbReference type="NCBI Taxonomy" id="456999"/>
    <lineage>
        <taxon>Eukaryota</taxon>
        <taxon>Fungi</taxon>
        <taxon>Dikarya</taxon>
        <taxon>Basidiomycota</taxon>
        <taxon>Agaricomycotina</taxon>
        <taxon>Agaricomycetes</taxon>
        <taxon>Cantharellales</taxon>
        <taxon>Ceratobasidiaceae</taxon>
        <taxon>Rhizoctonia</taxon>
    </lineage>
</organism>
<protein>
    <submittedName>
        <fullName evidence="2">Uncharacterized protein</fullName>
    </submittedName>
</protein>
<accession>A0A8H3HLJ7</accession>
<proteinExistence type="predicted"/>
<evidence type="ECO:0000313" key="2">
    <source>
        <dbReference type="EMBL" id="CAE6527197.1"/>
    </source>
</evidence>
<reference evidence="2" key="1">
    <citation type="submission" date="2021-01" db="EMBL/GenBank/DDBJ databases">
        <authorList>
            <person name="Kaushik A."/>
        </authorList>
    </citation>
    <scope>NUCLEOTIDE SEQUENCE</scope>
    <source>
        <strain evidence="2">AG2-2IIIB</strain>
    </source>
</reference>
<dbReference type="Proteomes" id="UP000663843">
    <property type="component" value="Unassembled WGS sequence"/>
</dbReference>
<feature type="region of interest" description="Disordered" evidence="1">
    <location>
        <begin position="61"/>
        <end position="102"/>
    </location>
</feature>
<evidence type="ECO:0000256" key="1">
    <source>
        <dbReference type="SAM" id="MobiDB-lite"/>
    </source>
</evidence>